<name>A0A9Q0NAV0_9DIPT</name>
<keyword evidence="7" id="KW-0325">Glycoprotein</keyword>
<dbReference type="EMBL" id="WJQU01000001">
    <property type="protein sequence ID" value="KAJ6646931.1"/>
    <property type="molecule type" value="Genomic_DNA"/>
</dbReference>
<dbReference type="PANTHER" id="PTHR42643:SF24">
    <property type="entry name" value="IONOTROPIC RECEPTOR 60A"/>
    <property type="match status" value="1"/>
</dbReference>
<keyword evidence="3 8" id="KW-0812">Transmembrane</keyword>
<evidence type="ECO:0000256" key="8">
    <source>
        <dbReference type="SAM" id="Phobius"/>
    </source>
</evidence>
<comment type="subcellular location">
    <subcellularLocation>
        <location evidence="1">Cell membrane</location>
        <topology evidence="1">Multi-pass membrane protein</topology>
    </subcellularLocation>
</comment>
<dbReference type="AlphaFoldDB" id="A0A9Q0NAV0"/>
<dbReference type="OrthoDB" id="8044407at2759"/>
<evidence type="ECO:0000256" key="4">
    <source>
        <dbReference type="ARBA" id="ARBA00022989"/>
    </source>
</evidence>
<evidence type="ECO:0000256" key="6">
    <source>
        <dbReference type="ARBA" id="ARBA00023170"/>
    </source>
</evidence>
<dbReference type="PANTHER" id="PTHR42643">
    <property type="entry name" value="IONOTROPIC RECEPTOR 20A-RELATED"/>
    <property type="match status" value="1"/>
</dbReference>
<evidence type="ECO:0000256" key="2">
    <source>
        <dbReference type="ARBA" id="ARBA00022475"/>
    </source>
</evidence>
<evidence type="ECO:0000313" key="9">
    <source>
        <dbReference type="EMBL" id="KAJ6646931.1"/>
    </source>
</evidence>
<accession>A0A9Q0NAV0</accession>
<reference evidence="9" key="1">
    <citation type="submission" date="2022-07" db="EMBL/GenBank/DDBJ databases">
        <authorList>
            <person name="Trinca V."/>
            <person name="Uliana J.V.C."/>
            <person name="Torres T.T."/>
            <person name="Ward R.J."/>
            <person name="Monesi N."/>
        </authorList>
    </citation>
    <scope>NUCLEOTIDE SEQUENCE</scope>
    <source>
        <strain evidence="9">HSMRA1968</strain>
        <tissue evidence="9">Whole embryos</tissue>
    </source>
</reference>
<dbReference type="GO" id="GO:0005886">
    <property type="term" value="C:plasma membrane"/>
    <property type="evidence" value="ECO:0007669"/>
    <property type="project" value="UniProtKB-SubCell"/>
</dbReference>
<sequence>MKIGFFFTRKSVSSGNLENLFRWSWKQRIIKICAVVKTQSTGVHEMNSENSLNIFTFNPFGTFRVINVTGSGSFQDLFLRENANFQNFSFIVDVEYGKDRDEHSNLLLSILSVFNASYQCTVLVAPENINDNGIYFNLFPTRTLAESLNMVNPFGLLELTVVVPEALPYSGLVAYVNAVAKNDILWYFFITISVSILSLSAFRFVRRGKFLFSKRLSDVFNLLMNDNSFIRYNRLSNVELMIVVPLTFIGLIFVSGILSAIQSYFTIPIRQPQIDTVENLYNSKLLICNMFENWTNSSIDLLTSQIENGDWVSRFQLYTNWELNTQKDYFILPTTIAFVEEISTANSLVNVQKQLNIATGYHISQIRMSTKENVYEVNKDFPFINHFNQIIYWTAEAGLYEFWKRNRYSSRENLLVQLNKNSNITRNRVQIDNDSSVVSTFIVWGWIASAIVFVTEIVWSRVWNNLRFAPDKMRLLRKCTNIFTK</sequence>
<keyword evidence="10" id="KW-1185">Reference proteome</keyword>
<keyword evidence="4 8" id="KW-1133">Transmembrane helix</keyword>
<evidence type="ECO:0000256" key="1">
    <source>
        <dbReference type="ARBA" id="ARBA00004651"/>
    </source>
</evidence>
<evidence type="ECO:0000256" key="5">
    <source>
        <dbReference type="ARBA" id="ARBA00023136"/>
    </source>
</evidence>
<feature type="transmembrane region" description="Helical" evidence="8">
    <location>
        <begin position="441"/>
        <end position="459"/>
    </location>
</feature>
<keyword evidence="5 8" id="KW-0472">Membrane</keyword>
<organism evidence="9 10">
    <name type="scientific">Pseudolycoriella hygida</name>
    <dbReference type="NCBI Taxonomy" id="35572"/>
    <lineage>
        <taxon>Eukaryota</taxon>
        <taxon>Metazoa</taxon>
        <taxon>Ecdysozoa</taxon>
        <taxon>Arthropoda</taxon>
        <taxon>Hexapoda</taxon>
        <taxon>Insecta</taxon>
        <taxon>Pterygota</taxon>
        <taxon>Neoptera</taxon>
        <taxon>Endopterygota</taxon>
        <taxon>Diptera</taxon>
        <taxon>Nematocera</taxon>
        <taxon>Sciaroidea</taxon>
        <taxon>Sciaridae</taxon>
        <taxon>Pseudolycoriella</taxon>
    </lineage>
</organism>
<protein>
    <submittedName>
        <fullName evidence="9">Uncharacterized protein</fullName>
    </submittedName>
</protein>
<feature type="transmembrane region" description="Helical" evidence="8">
    <location>
        <begin position="184"/>
        <end position="205"/>
    </location>
</feature>
<dbReference type="InterPro" id="IPR052192">
    <property type="entry name" value="Insect_Ionotropic_Sensory_Rcpt"/>
</dbReference>
<keyword evidence="6" id="KW-0675">Receptor</keyword>
<proteinExistence type="predicted"/>
<evidence type="ECO:0000313" key="10">
    <source>
        <dbReference type="Proteomes" id="UP001151699"/>
    </source>
</evidence>
<evidence type="ECO:0000256" key="7">
    <source>
        <dbReference type="ARBA" id="ARBA00023180"/>
    </source>
</evidence>
<evidence type="ECO:0000256" key="3">
    <source>
        <dbReference type="ARBA" id="ARBA00022692"/>
    </source>
</evidence>
<keyword evidence="2" id="KW-1003">Cell membrane</keyword>
<comment type="caution">
    <text evidence="9">The sequence shown here is derived from an EMBL/GenBank/DDBJ whole genome shotgun (WGS) entry which is preliminary data.</text>
</comment>
<dbReference type="Proteomes" id="UP001151699">
    <property type="component" value="Chromosome A"/>
</dbReference>
<gene>
    <name evidence="9" type="ORF">Bhyg_02145</name>
</gene>
<feature type="transmembrane region" description="Helical" evidence="8">
    <location>
        <begin position="240"/>
        <end position="265"/>
    </location>
</feature>